<feature type="region of interest" description="Disordered" evidence="1">
    <location>
        <begin position="1"/>
        <end position="95"/>
    </location>
</feature>
<keyword evidence="3" id="KW-1185">Reference proteome</keyword>
<reference evidence="3" key="1">
    <citation type="journal article" date="2018" name="Nat. Microbiol.">
        <title>Leveraging single-cell genomics to expand the fungal tree of life.</title>
        <authorList>
            <person name="Ahrendt S.R."/>
            <person name="Quandt C.A."/>
            <person name="Ciobanu D."/>
            <person name="Clum A."/>
            <person name="Salamov A."/>
            <person name="Andreopoulos B."/>
            <person name="Cheng J.F."/>
            <person name="Woyke T."/>
            <person name="Pelin A."/>
            <person name="Henrissat B."/>
            <person name="Reynolds N.K."/>
            <person name="Benny G.L."/>
            <person name="Smith M.E."/>
            <person name="James T.Y."/>
            <person name="Grigoriev I.V."/>
        </authorList>
    </citation>
    <scope>NUCLEOTIDE SEQUENCE [LARGE SCALE GENOMIC DNA]</scope>
    <source>
        <strain evidence="3">ATCC 52028</strain>
    </source>
</reference>
<gene>
    <name evidence="2" type="ORF">CXG81DRAFT_23742</name>
</gene>
<feature type="compositionally biased region" description="Acidic residues" evidence="1">
    <location>
        <begin position="80"/>
        <end position="95"/>
    </location>
</feature>
<feature type="compositionally biased region" description="Pro residues" evidence="1">
    <location>
        <begin position="436"/>
        <end position="447"/>
    </location>
</feature>
<feature type="region of interest" description="Disordered" evidence="1">
    <location>
        <begin position="406"/>
        <end position="486"/>
    </location>
</feature>
<dbReference type="EMBL" id="ML014120">
    <property type="protein sequence ID" value="RKP03632.1"/>
    <property type="molecule type" value="Genomic_DNA"/>
</dbReference>
<accession>A0A4P9XDT4</accession>
<feature type="compositionally biased region" description="Low complexity" evidence="1">
    <location>
        <begin position="412"/>
        <end position="421"/>
    </location>
</feature>
<dbReference type="AlphaFoldDB" id="A0A4P9XDT4"/>
<evidence type="ECO:0000313" key="3">
    <source>
        <dbReference type="Proteomes" id="UP000274922"/>
    </source>
</evidence>
<sequence>MDRRGRRQGGADAPASTPTPHRRSSQRPRPAEPDEHSDGGDEDDDERAYQGALTQLAGAGWPDLDLDLEMPLDPDALPSDLDDAVPSDADADADGETPIEAAAPAAAALPSRRTAAQATAAAAAAFEAMYRFHPYRPARPVVNQRRIIPLDSALIVTQEPYLFRFGHVGQRLRRLAAKLIRQHRVAEAAPLYYRYYVMQSHMMSPHLIRLGRGAPPSHPSATRPYLGGRLLAYANASLSFHDDPRYLHSYADQFVDDVLGLWHASLPAAAFVLVDQRPGLFLTHQAEAHVGGAVGGVVPLRHPLPLLMAAFPPAWLTLERYCRMLVSAIAFGATGDWKDVVQQMAQHGREEPFVHAPVAVGYRAILAAEAFLAEMAHASTSQNMRWVALLQGSDLYHDAWNPLPRPRRAPAARDATAASPRFPAPPSVLAQDEPPSRPAPIAPPPPRRMTTATWLAHPDVHPHHAEPTPIEPPSSDRDDMSVASEAESSLAFGVDAERFAAGPDLYGRPAAAAAAAADDGEAGGADDGEADAACHDDAPLVPVASTARTRLQEAIDLFEGCFQRQLGHPFFLRYYCYLLMYTPARAAATIRDVVQCYVAYRPQDPAGYALALELAPIVFDAGVPGYLDTLWVTYAERLIKLDVQASYTTCVEPLLRYYTYRARGVPLDIRYGRGRSRATDPLRRTPTAPLSALLAVLVAVLETNPEPDVRLWYHVAALVAQFPSCRQALRYDPRTHQCTPYDGLADARSDGADGDAMMGDDGGSRPNAIRRARRNSLSAQHPDAVRALWQTHWAPRAKTWVYAHVRRQRARLDCSARADLTVWCCLRLFDGDGALRRQLRISGADDARLDRRVARLMALWPANPWDANDGDASSLS</sequence>
<organism evidence="2 3">
    <name type="scientific">Caulochytrium protostelioides</name>
    <dbReference type="NCBI Taxonomy" id="1555241"/>
    <lineage>
        <taxon>Eukaryota</taxon>
        <taxon>Fungi</taxon>
        <taxon>Fungi incertae sedis</taxon>
        <taxon>Chytridiomycota</taxon>
        <taxon>Chytridiomycota incertae sedis</taxon>
        <taxon>Chytridiomycetes</taxon>
        <taxon>Caulochytriales</taxon>
        <taxon>Caulochytriaceae</taxon>
        <taxon>Caulochytrium</taxon>
    </lineage>
</organism>
<name>A0A4P9XDT4_9FUNG</name>
<evidence type="ECO:0000313" key="2">
    <source>
        <dbReference type="EMBL" id="RKP03632.1"/>
    </source>
</evidence>
<dbReference type="Proteomes" id="UP000274922">
    <property type="component" value="Unassembled WGS sequence"/>
</dbReference>
<proteinExistence type="predicted"/>
<protein>
    <submittedName>
        <fullName evidence="2">Uncharacterized protein</fullName>
    </submittedName>
</protein>
<feature type="compositionally biased region" description="Basic and acidic residues" evidence="1">
    <location>
        <begin position="29"/>
        <end position="39"/>
    </location>
</feature>
<evidence type="ECO:0000256" key="1">
    <source>
        <dbReference type="SAM" id="MobiDB-lite"/>
    </source>
</evidence>